<dbReference type="GO" id="GO:0016787">
    <property type="term" value="F:hydrolase activity"/>
    <property type="evidence" value="ECO:0007669"/>
    <property type="project" value="UniProtKB-KW"/>
</dbReference>
<comment type="caution">
    <text evidence="9">The sequence shown here is derived from an EMBL/GenBank/DDBJ whole genome shotgun (WGS) entry which is preliminary data.</text>
</comment>
<dbReference type="InterPro" id="IPR011605">
    <property type="entry name" value="NusB_fam"/>
</dbReference>
<protein>
    <recommendedName>
        <fullName evidence="7">Transcription antitermination protein NusB</fullName>
    </recommendedName>
    <alternativeName>
        <fullName evidence="7">Antitermination factor NusB</fullName>
    </alternativeName>
</protein>
<dbReference type="Proteomes" id="UP000230906">
    <property type="component" value="Unassembled WGS sequence"/>
</dbReference>
<reference evidence="9 10" key="1">
    <citation type="submission" date="2017-09" db="EMBL/GenBank/DDBJ databases">
        <title>Depth-based differentiation of microbial function through sediment-hosted aquifers and enrichment of novel symbionts in the deep terrestrial subsurface.</title>
        <authorList>
            <person name="Probst A.J."/>
            <person name="Ladd B."/>
            <person name="Jarett J.K."/>
            <person name="Geller-Mcgrath D.E."/>
            <person name="Sieber C.M."/>
            <person name="Emerson J.B."/>
            <person name="Anantharaman K."/>
            <person name="Thomas B.C."/>
            <person name="Malmstrom R."/>
            <person name="Stieglmeier M."/>
            <person name="Klingl A."/>
            <person name="Woyke T."/>
            <person name="Ryan C.M."/>
            <person name="Banfield J.F."/>
        </authorList>
    </citation>
    <scope>NUCLEOTIDE SEQUENCE [LARGE SCALE GENOMIC DNA]</scope>
    <source>
        <strain evidence="9">CG10_big_fil_rev_8_21_14_0_10_50_13</strain>
    </source>
</reference>
<dbReference type="SUPFAM" id="SSF55811">
    <property type="entry name" value="Nudix"/>
    <property type="match status" value="1"/>
</dbReference>
<dbReference type="GO" id="GO:0006353">
    <property type="term" value="P:DNA-templated transcription termination"/>
    <property type="evidence" value="ECO:0007669"/>
    <property type="project" value="UniProtKB-UniRule"/>
</dbReference>
<keyword evidence="3 7" id="KW-0889">Transcription antitermination</keyword>
<name>A0A2H0RI09_9BACT</name>
<dbReference type="PANTHER" id="PTHR11078:SF3">
    <property type="entry name" value="ANTITERMINATION NUSB DOMAIN-CONTAINING PROTEIN"/>
    <property type="match status" value="1"/>
</dbReference>
<dbReference type="EMBL" id="PCYJ01000004">
    <property type="protein sequence ID" value="PIR45664.1"/>
    <property type="molecule type" value="Genomic_DNA"/>
</dbReference>
<accession>A0A2H0RI09</accession>
<dbReference type="InterPro" id="IPR000086">
    <property type="entry name" value="NUDIX_hydrolase_dom"/>
</dbReference>
<proteinExistence type="inferred from homology"/>
<dbReference type="InterPro" id="IPR020084">
    <property type="entry name" value="NUDIX_hydrolase_CS"/>
</dbReference>
<dbReference type="PANTHER" id="PTHR11078">
    <property type="entry name" value="N UTILIZATION SUBSTANCE PROTEIN B-RELATED"/>
    <property type="match status" value="1"/>
</dbReference>
<dbReference type="Pfam" id="PF00293">
    <property type="entry name" value="NUDIX"/>
    <property type="match status" value="1"/>
</dbReference>
<evidence type="ECO:0000313" key="9">
    <source>
        <dbReference type="EMBL" id="PIR45664.1"/>
    </source>
</evidence>
<dbReference type="GO" id="GO:0005829">
    <property type="term" value="C:cytosol"/>
    <property type="evidence" value="ECO:0007669"/>
    <property type="project" value="TreeGrafter"/>
</dbReference>
<evidence type="ECO:0000256" key="6">
    <source>
        <dbReference type="ARBA" id="ARBA00023163"/>
    </source>
</evidence>
<evidence type="ECO:0000256" key="2">
    <source>
        <dbReference type="ARBA" id="ARBA00022801"/>
    </source>
</evidence>
<evidence type="ECO:0000256" key="7">
    <source>
        <dbReference type="HAMAP-Rule" id="MF_00073"/>
    </source>
</evidence>
<dbReference type="SUPFAM" id="SSF48013">
    <property type="entry name" value="NusB-like"/>
    <property type="match status" value="1"/>
</dbReference>
<dbReference type="GO" id="GO:0003723">
    <property type="term" value="F:RNA binding"/>
    <property type="evidence" value="ECO:0007669"/>
    <property type="project" value="UniProtKB-UniRule"/>
</dbReference>
<evidence type="ECO:0000256" key="5">
    <source>
        <dbReference type="ARBA" id="ARBA00023015"/>
    </source>
</evidence>
<dbReference type="Gene3D" id="3.90.79.10">
    <property type="entry name" value="Nucleoside Triphosphate Pyrophosphohydrolase"/>
    <property type="match status" value="1"/>
</dbReference>
<dbReference type="HAMAP" id="MF_00073">
    <property type="entry name" value="NusB"/>
    <property type="match status" value="1"/>
</dbReference>
<gene>
    <name evidence="7 9" type="primary">nusB</name>
    <name evidence="9" type="ORF">COV09_00160</name>
</gene>
<comment type="similarity">
    <text evidence="1 7">Belongs to the NusB family.</text>
</comment>
<dbReference type="PROSITE" id="PS00893">
    <property type="entry name" value="NUDIX_BOX"/>
    <property type="match status" value="1"/>
</dbReference>
<dbReference type="GO" id="GO:0031564">
    <property type="term" value="P:transcription antitermination"/>
    <property type="evidence" value="ECO:0007669"/>
    <property type="project" value="UniProtKB-KW"/>
</dbReference>
<keyword evidence="2" id="KW-0378">Hydrolase</keyword>
<evidence type="ECO:0000256" key="3">
    <source>
        <dbReference type="ARBA" id="ARBA00022814"/>
    </source>
</evidence>
<keyword evidence="6 7" id="KW-0804">Transcription</keyword>
<dbReference type="InterPro" id="IPR006027">
    <property type="entry name" value="NusB_RsmB_TIM44"/>
</dbReference>
<keyword evidence="5 7" id="KW-0805">Transcription regulation</keyword>
<dbReference type="InterPro" id="IPR035926">
    <property type="entry name" value="NusB-like_sf"/>
</dbReference>
<feature type="domain" description="Nudix hydrolase" evidence="8">
    <location>
        <begin position="162"/>
        <end position="297"/>
    </location>
</feature>
<evidence type="ECO:0000313" key="10">
    <source>
        <dbReference type="Proteomes" id="UP000230906"/>
    </source>
</evidence>
<keyword evidence="4 7" id="KW-0694">RNA-binding</keyword>
<evidence type="ECO:0000256" key="1">
    <source>
        <dbReference type="ARBA" id="ARBA00005952"/>
    </source>
</evidence>
<dbReference type="Pfam" id="PF01029">
    <property type="entry name" value="NusB"/>
    <property type="match status" value="1"/>
</dbReference>
<sequence>MANRHLSRSLAMQALCEWDVRDYDTDQLKSAVKRVAEEFAPGLAEDAFALSLAEGVAKQRDKLDHIIEKAAPDWPLPQIAVVDRNILRLGLFELLFADKSEVPARVAINESIELAKTFGGEGSGRFTNGVLGAVYKEMGEPGKDEVPAKKRRPKDVPYEQMPIEKLGGAVVYTRADDDIKLALVHDIFGYWTLSKGHIKNDEDTEAGAVREIKEELDLDIKIESPLGQNEYIASDPEVGKLRKQVTYFLAQAKNPQDIKLAEGKGGLSDAKWFPLSAVSELKMYDDILPIVTKAIKILSE</sequence>
<evidence type="ECO:0000259" key="8">
    <source>
        <dbReference type="PROSITE" id="PS51462"/>
    </source>
</evidence>
<comment type="function">
    <text evidence="7">Involved in transcription antitermination. Required for transcription of ribosomal RNA (rRNA) genes. Binds specifically to the boxA antiterminator sequence of the ribosomal RNA (rrn) operons.</text>
</comment>
<dbReference type="AlphaFoldDB" id="A0A2H0RI09"/>
<dbReference type="PROSITE" id="PS51462">
    <property type="entry name" value="NUDIX"/>
    <property type="match status" value="1"/>
</dbReference>
<dbReference type="Gene3D" id="1.10.940.10">
    <property type="entry name" value="NusB-like"/>
    <property type="match status" value="1"/>
</dbReference>
<organism evidence="9 10">
    <name type="scientific">Candidatus Vogelbacteria bacterium CG10_big_fil_rev_8_21_14_0_10_50_13</name>
    <dbReference type="NCBI Taxonomy" id="1975044"/>
    <lineage>
        <taxon>Bacteria</taxon>
        <taxon>Candidatus Vogeliibacteriota</taxon>
    </lineage>
</organism>
<evidence type="ECO:0000256" key="4">
    <source>
        <dbReference type="ARBA" id="ARBA00022884"/>
    </source>
</evidence>
<dbReference type="InterPro" id="IPR015797">
    <property type="entry name" value="NUDIX_hydrolase-like_dom_sf"/>
</dbReference>
<dbReference type="NCBIfam" id="TIGR01951">
    <property type="entry name" value="nusB"/>
    <property type="match status" value="1"/>
</dbReference>